<dbReference type="GO" id="GO:0008168">
    <property type="term" value="F:methyltransferase activity"/>
    <property type="evidence" value="ECO:0007669"/>
    <property type="project" value="UniProtKB-KW"/>
</dbReference>
<comment type="similarity">
    <text evidence="1">Belongs to the methyltransferase superfamily.</text>
</comment>
<accession>A0A1L9SKT7</accession>
<protein>
    <recommendedName>
        <fullName evidence="4">Histidine-specific methyltransferase SAM-dependent domain-containing protein</fullName>
    </recommendedName>
</protein>
<gene>
    <name evidence="5" type="ORF">ASPZODRAFT_29861</name>
</gene>
<organism evidence="5 6">
    <name type="scientific">Penicilliopsis zonata CBS 506.65</name>
    <dbReference type="NCBI Taxonomy" id="1073090"/>
    <lineage>
        <taxon>Eukaryota</taxon>
        <taxon>Fungi</taxon>
        <taxon>Dikarya</taxon>
        <taxon>Ascomycota</taxon>
        <taxon>Pezizomycotina</taxon>
        <taxon>Eurotiomycetes</taxon>
        <taxon>Eurotiomycetidae</taxon>
        <taxon>Eurotiales</taxon>
        <taxon>Aspergillaceae</taxon>
        <taxon>Penicilliopsis</taxon>
    </lineage>
</organism>
<feature type="non-terminal residue" evidence="5">
    <location>
        <position position="316"/>
    </location>
</feature>
<evidence type="ECO:0000256" key="3">
    <source>
        <dbReference type="ARBA" id="ARBA00022679"/>
    </source>
</evidence>
<reference evidence="6" key="1">
    <citation type="journal article" date="2017" name="Genome Biol.">
        <title>Comparative genomics reveals high biological diversity and specific adaptations in the industrially and medically important fungal genus Aspergillus.</title>
        <authorList>
            <person name="de Vries R.P."/>
            <person name="Riley R."/>
            <person name="Wiebenga A."/>
            <person name="Aguilar-Osorio G."/>
            <person name="Amillis S."/>
            <person name="Uchima C.A."/>
            <person name="Anderluh G."/>
            <person name="Asadollahi M."/>
            <person name="Askin M."/>
            <person name="Barry K."/>
            <person name="Battaglia E."/>
            <person name="Bayram O."/>
            <person name="Benocci T."/>
            <person name="Braus-Stromeyer S.A."/>
            <person name="Caldana C."/>
            <person name="Canovas D."/>
            <person name="Cerqueira G.C."/>
            <person name="Chen F."/>
            <person name="Chen W."/>
            <person name="Choi C."/>
            <person name="Clum A."/>
            <person name="Dos Santos R.A."/>
            <person name="Damasio A.R."/>
            <person name="Diallinas G."/>
            <person name="Emri T."/>
            <person name="Fekete E."/>
            <person name="Flipphi M."/>
            <person name="Freyberg S."/>
            <person name="Gallo A."/>
            <person name="Gournas C."/>
            <person name="Habgood R."/>
            <person name="Hainaut M."/>
            <person name="Harispe M.L."/>
            <person name="Henrissat B."/>
            <person name="Hilden K.S."/>
            <person name="Hope R."/>
            <person name="Hossain A."/>
            <person name="Karabika E."/>
            <person name="Karaffa L."/>
            <person name="Karanyi Z."/>
            <person name="Krasevec N."/>
            <person name="Kuo A."/>
            <person name="Kusch H."/>
            <person name="LaButti K."/>
            <person name="Lagendijk E.L."/>
            <person name="Lapidus A."/>
            <person name="Levasseur A."/>
            <person name="Lindquist E."/>
            <person name="Lipzen A."/>
            <person name="Logrieco A.F."/>
            <person name="MacCabe A."/>
            <person name="Maekelae M.R."/>
            <person name="Malavazi I."/>
            <person name="Melin P."/>
            <person name="Meyer V."/>
            <person name="Mielnichuk N."/>
            <person name="Miskei M."/>
            <person name="Molnar A.P."/>
            <person name="Mule G."/>
            <person name="Ngan C.Y."/>
            <person name="Orejas M."/>
            <person name="Orosz E."/>
            <person name="Ouedraogo J.P."/>
            <person name="Overkamp K.M."/>
            <person name="Park H.-S."/>
            <person name="Perrone G."/>
            <person name="Piumi F."/>
            <person name="Punt P.J."/>
            <person name="Ram A.F."/>
            <person name="Ramon A."/>
            <person name="Rauscher S."/>
            <person name="Record E."/>
            <person name="Riano-Pachon D.M."/>
            <person name="Robert V."/>
            <person name="Roehrig J."/>
            <person name="Ruller R."/>
            <person name="Salamov A."/>
            <person name="Salih N.S."/>
            <person name="Samson R.A."/>
            <person name="Sandor E."/>
            <person name="Sanguinetti M."/>
            <person name="Schuetze T."/>
            <person name="Sepcic K."/>
            <person name="Shelest E."/>
            <person name="Sherlock G."/>
            <person name="Sophianopoulou V."/>
            <person name="Squina F.M."/>
            <person name="Sun H."/>
            <person name="Susca A."/>
            <person name="Todd R.B."/>
            <person name="Tsang A."/>
            <person name="Unkles S.E."/>
            <person name="van de Wiele N."/>
            <person name="van Rossen-Uffink D."/>
            <person name="Oliveira J.V."/>
            <person name="Vesth T.C."/>
            <person name="Visser J."/>
            <person name="Yu J.-H."/>
            <person name="Zhou M."/>
            <person name="Andersen M.R."/>
            <person name="Archer D.B."/>
            <person name="Baker S.E."/>
            <person name="Benoit I."/>
            <person name="Brakhage A.A."/>
            <person name="Braus G.H."/>
            <person name="Fischer R."/>
            <person name="Frisvad J.C."/>
            <person name="Goldman G.H."/>
            <person name="Houbraken J."/>
            <person name="Oakley B."/>
            <person name="Pocsi I."/>
            <person name="Scazzocchio C."/>
            <person name="Seiboth B."/>
            <person name="vanKuyk P.A."/>
            <person name="Wortman J."/>
            <person name="Dyer P.S."/>
            <person name="Grigoriev I.V."/>
        </authorList>
    </citation>
    <scope>NUCLEOTIDE SEQUENCE [LARGE SCALE GENOMIC DNA]</scope>
    <source>
        <strain evidence="6">CBS 506.65</strain>
    </source>
</reference>
<evidence type="ECO:0000313" key="6">
    <source>
        <dbReference type="Proteomes" id="UP000184188"/>
    </source>
</evidence>
<dbReference type="PANTHER" id="PTHR43397">
    <property type="entry name" value="ERGOTHIONEINE BIOSYNTHESIS PROTEIN 1"/>
    <property type="match status" value="1"/>
</dbReference>
<dbReference type="STRING" id="1073090.A0A1L9SKT7"/>
<dbReference type="RefSeq" id="XP_022582287.1">
    <property type="nucleotide sequence ID" value="XM_022728193.1"/>
</dbReference>
<dbReference type="InterPro" id="IPR017804">
    <property type="entry name" value="MeTrfase_EgtD-like"/>
</dbReference>
<dbReference type="EMBL" id="KV878340">
    <property type="protein sequence ID" value="OJJ47777.1"/>
    <property type="molecule type" value="Genomic_DNA"/>
</dbReference>
<evidence type="ECO:0000256" key="1">
    <source>
        <dbReference type="ARBA" id="ARBA00008361"/>
    </source>
</evidence>
<dbReference type="VEuPathDB" id="FungiDB:ASPZODRAFT_29861"/>
<dbReference type="GO" id="GO:0032259">
    <property type="term" value="P:methylation"/>
    <property type="evidence" value="ECO:0007669"/>
    <property type="project" value="UniProtKB-KW"/>
</dbReference>
<dbReference type="Proteomes" id="UP000184188">
    <property type="component" value="Unassembled WGS sequence"/>
</dbReference>
<feature type="domain" description="Histidine-specific methyltransferase SAM-dependent" evidence="4">
    <location>
        <begin position="17"/>
        <end position="316"/>
    </location>
</feature>
<dbReference type="NCBIfam" id="TIGR03439">
    <property type="entry name" value="methyl_EasF"/>
    <property type="match status" value="1"/>
</dbReference>
<name>A0A1L9SKT7_9EURO</name>
<dbReference type="SUPFAM" id="SSF53335">
    <property type="entry name" value="S-adenosyl-L-methionine-dependent methyltransferases"/>
    <property type="match status" value="1"/>
</dbReference>
<evidence type="ECO:0000256" key="2">
    <source>
        <dbReference type="ARBA" id="ARBA00022603"/>
    </source>
</evidence>
<keyword evidence="6" id="KW-1185">Reference proteome</keyword>
<dbReference type="Gene3D" id="3.40.50.150">
    <property type="entry name" value="Vaccinia Virus protein VP39"/>
    <property type="match status" value="1"/>
</dbReference>
<dbReference type="InterPro" id="IPR019257">
    <property type="entry name" value="MeTrfase_dom"/>
</dbReference>
<dbReference type="GeneID" id="34614657"/>
<dbReference type="InterPro" id="IPR051128">
    <property type="entry name" value="EgtD_Methyltrsf_superfamily"/>
</dbReference>
<keyword evidence="3" id="KW-0808">Transferase</keyword>
<dbReference type="AlphaFoldDB" id="A0A1L9SKT7"/>
<evidence type="ECO:0000259" key="4">
    <source>
        <dbReference type="Pfam" id="PF10017"/>
    </source>
</evidence>
<dbReference type="InterPro" id="IPR017805">
    <property type="entry name" value="SAM_MeTrfase_EasF-type_put"/>
</dbReference>
<sequence>SSLVDIQQQDTVLLDLRAEIINGLSASPRTLPSLLLWDERGLSLFDQYTTSSAYYVYRKEQEIVNQYALELADLVPAGSILLELGCGSLSKTAVLLEALERLQRPVTYYALDVSSAALSQSLARLTQSMGVCRFVSIQGLLGTYDDGLAWLRSKSLSERTNTPVTILWLGNSVTNSGQQIARDTLAQFSSVCSCQFLLGVDVCQDVSAVMQAYSPADPSHAAFIMNGLVHANKVMGQEGDTFDLDDWTFTTTLNPTSHSLDVAYCPRRDVQVTIDDDTSLSISQGTPVNVVTSGKWSDEDVRTVVGAAGLQVLQVW</sequence>
<keyword evidence="2" id="KW-0489">Methyltransferase</keyword>
<dbReference type="InterPro" id="IPR029063">
    <property type="entry name" value="SAM-dependent_MTases_sf"/>
</dbReference>
<proteinExistence type="inferred from homology"/>
<dbReference type="PIRSF" id="PIRSF018005">
    <property type="entry name" value="UCP018005"/>
    <property type="match status" value="1"/>
</dbReference>
<evidence type="ECO:0000313" key="5">
    <source>
        <dbReference type="EMBL" id="OJJ47777.1"/>
    </source>
</evidence>
<dbReference type="OrthoDB" id="659at2759"/>
<dbReference type="Pfam" id="PF10017">
    <property type="entry name" value="Methyltransf_33"/>
    <property type="match status" value="1"/>
</dbReference>
<dbReference type="PANTHER" id="PTHR43397:SF2">
    <property type="entry name" value="HISTIDINE-SPECIFIC METHYLTRANSFERASE SAM-DEPENDENT DOMAIN-CONTAINING PROTEIN"/>
    <property type="match status" value="1"/>
</dbReference>
<feature type="non-terminal residue" evidence="5">
    <location>
        <position position="1"/>
    </location>
</feature>